<dbReference type="AlphaFoldDB" id="A0A9J6A929"/>
<evidence type="ECO:0000313" key="1">
    <source>
        <dbReference type="EMBL" id="KAG5621190.1"/>
    </source>
</evidence>
<feature type="non-terminal residue" evidence="1">
    <location>
        <position position="93"/>
    </location>
</feature>
<sequence>LIGVFVFIWVASAEVTQSTNNLLWLHIWGSLLWQSSCLVAVCKDRLCSLLEQSFLKKLYIDNLLLYEDSVLGVPLKLNDMHDHPEGALKDYSI</sequence>
<gene>
    <name evidence="1" type="ORF">H5410_006408</name>
</gene>
<comment type="caution">
    <text evidence="1">The sequence shown here is derived from an EMBL/GenBank/DDBJ whole genome shotgun (WGS) entry which is preliminary data.</text>
</comment>
<accession>A0A9J6A929</accession>
<keyword evidence="2" id="KW-1185">Reference proteome</keyword>
<reference evidence="1 2" key="1">
    <citation type="submission" date="2020-09" db="EMBL/GenBank/DDBJ databases">
        <title>De no assembly of potato wild relative species, Solanum commersonii.</title>
        <authorList>
            <person name="Cho K."/>
        </authorList>
    </citation>
    <scope>NUCLEOTIDE SEQUENCE [LARGE SCALE GENOMIC DNA]</scope>
    <source>
        <strain evidence="1">LZ3.2</strain>
        <tissue evidence="1">Leaf</tissue>
    </source>
</reference>
<proteinExistence type="predicted"/>
<name>A0A9J6A929_SOLCO</name>
<dbReference type="Proteomes" id="UP000824120">
    <property type="component" value="Chromosome 2"/>
</dbReference>
<protein>
    <submittedName>
        <fullName evidence="1">Uncharacterized protein</fullName>
    </submittedName>
</protein>
<feature type="non-terminal residue" evidence="1">
    <location>
        <position position="1"/>
    </location>
</feature>
<organism evidence="1 2">
    <name type="scientific">Solanum commersonii</name>
    <name type="common">Commerson's wild potato</name>
    <name type="synonym">Commerson's nightshade</name>
    <dbReference type="NCBI Taxonomy" id="4109"/>
    <lineage>
        <taxon>Eukaryota</taxon>
        <taxon>Viridiplantae</taxon>
        <taxon>Streptophyta</taxon>
        <taxon>Embryophyta</taxon>
        <taxon>Tracheophyta</taxon>
        <taxon>Spermatophyta</taxon>
        <taxon>Magnoliopsida</taxon>
        <taxon>eudicotyledons</taxon>
        <taxon>Gunneridae</taxon>
        <taxon>Pentapetalae</taxon>
        <taxon>asterids</taxon>
        <taxon>lamiids</taxon>
        <taxon>Solanales</taxon>
        <taxon>Solanaceae</taxon>
        <taxon>Solanoideae</taxon>
        <taxon>Solaneae</taxon>
        <taxon>Solanum</taxon>
    </lineage>
</organism>
<evidence type="ECO:0000313" key="2">
    <source>
        <dbReference type="Proteomes" id="UP000824120"/>
    </source>
</evidence>
<dbReference type="EMBL" id="JACXVP010000002">
    <property type="protein sequence ID" value="KAG5621190.1"/>
    <property type="molecule type" value="Genomic_DNA"/>
</dbReference>